<reference evidence="1 2" key="1">
    <citation type="submission" date="2023-08" db="EMBL/GenBank/DDBJ databases">
        <authorList>
            <person name="Maltman C."/>
        </authorList>
    </citation>
    <scope>NUCLEOTIDE SEQUENCE [LARGE SCALE GENOMIC DNA]</scope>
    <source>
        <strain evidence="1 2">ES2</strain>
    </source>
</reference>
<organism evidence="1 2">
    <name type="scientific">Chryseobacterium metallicongregator</name>
    <dbReference type="NCBI Taxonomy" id="3073042"/>
    <lineage>
        <taxon>Bacteria</taxon>
        <taxon>Pseudomonadati</taxon>
        <taxon>Bacteroidota</taxon>
        <taxon>Flavobacteriia</taxon>
        <taxon>Flavobacteriales</taxon>
        <taxon>Weeksellaceae</taxon>
        <taxon>Chryseobacterium group</taxon>
        <taxon>Chryseobacterium</taxon>
    </lineage>
</organism>
<evidence type="ECO:0000313" key="2">
    <source>
        <dbReference type="Proteomes" id="UP001260959"/>
    </source>
</evidence>
<dbReference type="RefSeq" id="WP_309522959.1">
    <property type="nucleotide sequence ID" value="NZ_JAVIXS010000020.1"/>
</dbReference>
<dbReference type="Pfam" id="PF05534">
    <property type="entry name" value="HicB"/>
    <property type="match status" value="1"/>
</dbReference>
<accession>A0ABU1E8X1</accession>
<protein>
    <submittedName>
        <fullName evidence="1">Type II toxin-antitoxin system HicB family antitoxin</fullName>
    </submittedName>
</protein>
<comment type="caution">
    <text evidence="1">The sequence shown here is derived from an EMBL/GenBank/DDBJ whole genome shotgun (WGS) entry which is preliminary data.</text>
</comment>
<sequence length="195" mass="22120">MSILEHRGIKGSVEYDIENQIFYGKLLNINGAVMYEAVESKEFFENFREAVDEYIEDCEEHNIPIKKEFKGSFNVRTSPGTHEKLFTISEQKGIKLNTAINEAFDYYLSSLTKDIEFPVLQIAPASDTRGLVPASQGVVRWEFAPIVCSAAKKDLSGYGLSLLPKIIQKSAHSGTRIDKNIIEKKYPRHQDETKK</sequence>
<gene>
    <name evidence="1" type="ORF">REB14_18820</name>
</gene>
<keyword evidence="2" id="KW-1185">Reference proteome</keyword>
<dbReference type="EMBL" id="JAVIXS010000020">
    <property type="protein sequence ID" value="MDR4954238.1"/>
    <property type="molecule type" value="Genomic_DNA"/>
</dbReference>
<dbReference type="InterPro" id="IPR008651">
    <property type="entry name" value="Uncharacterised_HicB"/>
</dbReference>
<dbReference type="SUPFAM" id="SSF143100">
    <property type="entry name" value="TTHA1013/TTHA0281-like"/>
    <property type="match status" value="1"/>
</dbReference>
<dbReference type="Proteomes" id="UP001260959">
    <property type="component" value="Unassembled WGS sequence"/>
</dbReference>
<evidence type="ECO:0000313" key="1">
    <source>
        <dbReference type="EMBL" id="MDR4954238.1"/>
    </source>
</evidence>
<proteinExistence type="predicted"/>
<name>A0ABU1E8X1_9FLAO</name>
<dbReference type="InterPro" id="IPR035069">
    <property type="entry name" value="TTHA1013/TTHA0281-like"/>
</dbReference>